<protein>
    <submittedName>
        <fullName evidence="2">Uncharacterized protein</fullName>
    </submittedName>
</protein>
<dbReference type="InParanoid" id="A0A0D0ABG1"/>
<feature type="compositionally biased region" description="Basic and acidic residues" evidence="1">
    <location>
        <begin position="374"/>
        <end position="385"/>
    </location>
</feature>
<dbReference type="OrthoDB" id="2526154at2759"/>
<feature type="compositionally biased region" description="Polar residues" evidence="1">
    <location>
        <begin position="1096"/>
        <end position="1107"/>
    </location>
</feature>
<organism evidence="2 3">
    <name type="scientific">Suillus luteus UH-Slu-Lm8-n1</name>
    <dbReference type="NCBI Taxonomy" id="930992"/>
    <lineage>
        <taxon>Eukaryota</taxon>
        <taxon>Fungi</taxon>
        <taxon>Dikarya</taxon>
        <taxon>Basidiomycota</taxon>
        <taxon>Agaricomycotina</taxon>
        <taxon>Agaricomycetes</taxon>
        <taxon>Agaricomycetidae</taxon>
        <taxon>Boletales</taxon>
        <taxon>Suillineae</taxon>
        <taxon>Suillaceae</taxon>
        <taxon>Suillus</taxon>
    </lineage>
</organism>
<dbReference type="AlphaFoldDB" id="A0A0D0ABG1"/>
<dbReference type="HOGENOM" id="CLU_003032_0_0_1"/>
<feature type="compositionally biased region" description="Basic and acidic residues" evidence="1">
    <location>
        <begin position="1"/>
        <end position="11"/>
    </location>
</feature>
<reference evidence="3" key="2">
    <citation type="submission" date="2015-01" db="EMBL/GenBank/DDBJ databases">
        <title>Evolutionary Origins and Diversification of the Mycorrhizal Mutualists.</title>
        <authorList>
            <consortium name="DOE Joint Genome Institute"/>
            <consortium name="Mycorrhizal Genomics Consortium"/>
            <person name="Kohler A."/>
            <person name="Kuo A."/>
            <person name="Nagy L.G."/>
            <person name="Floudas D."/>
            <person name="Copeland A."/>
            <person name="Barry K.W."/>
            <person name="Cichocki N."/>
            <person name="Veneault-Fourrey C."/>
            <person name="LaButti K."/>
            <person name="Lindquist E.A."/>
            <person name="Lipzen A."/>
            <person name="Lundell T."/>
            <person name="Morin E."/>
            <person name="Murat C."/>
            <person name="Riley R."/>
            <person name="Ohm R."/>
            <person name="Sun H."/>
            <person name="Tunlid A."/>
            <person name="Henrissat B."/>
            <person name="Grigoriev I.V."/>
            <person name="Hibbett D.S."/>
            <person name="Martin F."/>
        </authorList>
    </citation>
    <scope>NUCLEOTIDE SEQUENCE [LARGE SCALE GENOMIC DNA]</scope>
    <source>
        <strain evidence="3">UH-Slu-Lm8-n1</strain>
    </source>
</reference>
<feature type="region of interest" description="Disordered" evidence="1">
    <location>
        <begin position="256"/>
        <end position="320"/>
    </location>
</feature>
<reference evidence="2 3" key="1">
    <citation type="submission" date="2014-04" db="EMBL/GenBank/DDBJ databases">
        <authorList>
            <consortium name="DOE Joint Genome Institute"/>
            <person name="Kuo A."/>
            <person name="Ruytinx J."/>
            <person name="Rineau F."/>
            <person name="Colpaert J."/>
            <person name="Kohler A."/>
            <person name="Nagy L.G."/>
            <person name="Floudas D."/>
            <person name="Copeland A."/>
            <person name="Barry K.W."/>
            <person name="Cichocki N."/>
            <person name="Veneault-Fourrey C."/>
            <person name="LaButti K."/>
            <person name="Lindquist E.A."/>
            <person name="Lipzen A."/>
            <person name="Lundell T."/>
            <person name="Morin E."/>
            <person name="Murat C."/>
            <person name="Sun H."/>
            <person name="Tunlid A."/>
            <person name="Henrissat B."/>
            <person name="Grigoriev I.V."/>
            <person name="Hibbett D.S."/>
            <person name="Martin F."/>
            <person name="Nordberg H.P."/>
            <person name="Cantor M.N."/>
            <person name="Hua S.X."/>
        </authorList>
    </citation>
    <scope>NUCLEOTIDE SEQUENCE [LARGE SCALE GENOMIC DNA]</scope>
    <source>
        <strain evidence="2 3">UH-Slu-Lm8-n1</strain>
    </source>
</reference>
<evidence type="ECO:0000313" key="2">
    <source>
        <dbReference type="EMBL" id="KIK47620.1"/>
    </source>
</evidence>
<feature type="compositionally biased region" description="Polar residues" evidence="1">
    <location>
        <begin position="1137"/>
        <end position="1146"/>
    </location>
</feature>
<name>A0A0D0ABG1_9AGAM</name>
<feature type="compositionally biased region" description="Pro residues" evidence="1">
    <location>
        <begin position="556"/>
        <end position="572"/>
    </location>
</feature>
<evidence type="ECO:0000256" key="1">
    <source>
        <dbReference type="SAM" id="MobiDB-lite"/>
    </source>
</evidence>
<dbReference type="STRING" id="930992.A0A0D0ABG1"/>
<feature type="compositionally biased region" description="Low complexity" evidence="1">
    <location>
        <begin position="288"/>
        <end position="299"/>
    </location>
</feature>
<proteinExistence type="predicted"/>
<feature type="compositionally biased region" description="Polar residues" evidence="1">
    <location>
        <begin position="942"/>
        <end position="962"/>
    </location>
</feature>
<feature type="region of interest" description="Disordered" evidence="1">
    <location>
        <begin position="886"/>
        <end position="911"/>
    </location>
</feature>
<gene>
    <name evidence="2" type="ORF">CY34DRAFT_799131</name>
</gene>
<feature type="compositionally biased region" description="Basic and acidic residues" evidence="1">
    <location>
        <begin position="1035"/>
        <end position="1044"/>
    </location>
</feature>
<feature type="region of interest" description="Disordered" evidence="1">
    <location>
        <begin position="408"/>
        <end position="453"/>
    </location>
</feature>
<feature type="region of interest" description="Disordered" evidence="1">
    <location>
        <begin position="357"/>
        <end position="385"/>
    </location>
</feature>
<feature type="compositionally biased region" description="Low complexity" evidence="1">
    <location>
        <begin position="1022"/>
        <end position="1034"/>
    </location>
</feature>
<feature type="region of interest" description="Disordered" evidence="1">
    <location>
        <begin position="760"/>
        <end position="834"/>
    </location>
</feature>
<feature type="compositionally biased region" description="Acidic residues" evidence="1">
    <location>
        <begin position="425"/>
        <end position="435"/>
    </location>
</feature>
<feature type="compositionally biased region" description="Polar residues" evidence="1">
    <location>
        <begin position="803"/>
        <end position="814"/>
    </location>
</feature>
<feature type="region of interest" description="Disordered" evidence="1">
    <location>
        <begin position="1"/>
        <end position="32"/>
    </location>
</feature>
<sequence length="1183" mass="127139">MSKVVPGERSHVYGNPHSLQPGQWAPPRAPLPPHRLAKIANALGVSMPSPAGPNSSSPYLSASFPGASPTISHADLPWRVTTPSTASTYNVGSFASSSQSKFLLHVIPPLHLLHDFDASGPSEHAPPPNAPGYHTQFRRGTLVSLQPSLHAQLNAIAKEYALPSTIGLILYLITTSPQSRQNSPMPYATPTSGSEDAEEPGPRISEEIWKHIWGRVLKVEREEALALSRGPGSSSFGLGLGLDSPGQSNLRPLVTPMRTETPQPQPITYPITPSSTTSSVSDLRSHSKSAPLSSSSLTHSEPDTPDTSHSSGNEILGVDLPGLNSPSIIPILAKVEFDIDRRKAAWYEPWMRGRRMTHAKRAENRQSNRAHSQPRAEGDGDGKRAPFDLRLVERMQNASSVPSFIASLSSGEESSTGGYAPLSDPTDEAIDDDTTREEGGTGGYTPLSDPTDEEVDEDMITYERDVCHRDPLVDVFGTDADTWAEMRAESQGNQSEVNPNVVELALDVSSITAMPEQEQAGDEVDDAEEVLDIMRRMSKPTLTLSIPSSPNSQQSSPPPVGSAKKSPPPPLVLTPNDPRNDLVPHAGPSPMLSSSSGGDSTSLPYAHSSSRGTLVVDDIGDDDGLSLDMDQEYTRSRSPEEKRGGAVFEDLNLGLDLGEEDEEYDENDPNDQRRSQYLMRAQLDEIERTLAQFSPRHIKTDDLDQDITITHARTKSLLALHAGATSKLSIDRTRDIRAIGNSIDRADASDKSWPAVSYSSIANKPSQSPSSQSHRPINLTPSPPRLAVNGVSTGAPKSFAPPSRSSSPNALSTETKIRKRDLEPSMYPPPLPPSFGRLPDTATDSPIPLSPDPFGRYPSYLESEALPTTTYWDPATGQFTSIPIESRPSLSSVDEGSVASTTPSSRFSADSASFSMDAAAAKTSTPLVSVKTFKKLWRRSKSTSVSAQQPPTPSAGQTSFQGSAPPASSLHDQLGPPPPPQRGLPPAPGTTMPRTPTRPSSPTAPSSEKTSVRKSILKTWKSVSGSTASSSAPSEPRRDTERPVSNETIKPRRPSVLDAGIPPTPKLAEQYLPSNHARTGSGIFERRKSVGRSKMGASSNFSTSSQEVALPPRTHSQTSSSLQQTYSPLPPPDSVSPARSLQSTPPRHSRADGSFESAQYELVSTSPRLYPNLSYPYQTLDQD</sequence>
<feature type="compositionally biased region" description="Low complexity" evidence="1">
    <location>
        <begin position="266"/>
        <end position="281"/>
    </location>
</feature>
<dbReference type="Proteomes" id="UP000054485">
    <property type="component" value="Unassembled WGS sequence"/>
</dbReference>
<feature type="compositionally biased region" description="Low complexity" evidence="1">
    <location>
        <begin position="408"/>
        <end position="418"/>
    </location>
</feature>
<feature type="region of interest" description="Disordered" evidence="1">
    <location>
        <begin position="542"/>
        <end position="627"/>
    </location>
</feature>
<feature type="compositionally biased region" description="Low complexity" evidence="1">
    <location>
        <begin position="588"/>
        <end position="604"/>
    </location>
</feature>
<feature type="compositionally biased region" description="Polar residues" evidence="1">
    <location>
        <begin position="178"/>
        <end position="194"/>
    </location>
</feature>
<feature type="compositionally biased region" description="Acidic residues" evidence="1">
    <location>
        <begin position="618"/>
        <end position="627"/>
    </location>
</feature>
<keyword evidence="3" id="KW-1185">Reference proteome</keyword>
<feature type="region of interest" description="Disordered" evidence="1">
    <location>
        <begin position="939"/>
        <end position="1183"/>
    </location>
</feature>
<dbReference type="EMBL" id="KN835145">
    <property type="protein sequence ID" value="KIK47620.1"/>
    <property type="molecule type" value="Genomic_DNA"/>
</dbReference>
<feature type="region of interest" description="Disordered" evidence="1">
    <location>
        <begin position="178"/>
        <end position="201"/>
    </location>
</feature>
<feature type="compositionally biased region" description="Pro residues" evidence="1">
    <location>
        <begin position="975"/>
        <end position="988"/>
    </location>
</feature>
<accession>A0A0D0ABG1</accession>
<feature type="compositionally biased region" description="Low complexity" evidence="1">
    <location>
        <begin position="989"/>
        <end position="1007"/>
    </location>
</feature>
<feature type="compositionally biased region" description="Polar residues" evidence="1">
    <location>
        <begin position="886"/>
        <end position="903"/>
    </location>
</feature>
<evidence type="ECO:0000313" key="3">
    <source>
        <dbReference type="Proteomes" id="UP000054485"/>
    </source>
</evidence>
<feature type="compositionally biased region" description="Low complexity" evidence="1">
    <location>
        <begin position="1116"/>
        <end position="1127"/>
    </location>
</feature>